<proteinExistence type="predicted"/>
<evidence type="ECO:0008006" key="3">
    <source>
        <dbReference type="Google" id="ProtNLM"/>
    </source>
</evidence>
<accession>A0A9R0RDR4</accession>
<evidence type="ECO:0000313" key="2">
    <source>
        <dbReference type="Proteomes" id="UP000324705"/>
    </source>
</evidence>
<dbReference type="Proteomes" id="UP000324705">
    <property type="component" value="Chromosome 3A"/>
</dbReference>
<dbReference type="InterPro" id="IPR029058">
    <property type="entry name" value="AB_hydrolase_fold"/>
</dbReference>
<dbReference type="Gramene" id="TRITD3Av1G046360.1">
    <property type="protein sequence ID" value="TRITD3Av1G046360.1"/>
    <property type="gene ID" value="TRITD3Av1G046360"/>
</dbReference>
<gene>
    <name evidence="1" type="ORF">TRITD_3Av1G046360</name>
</gene>
<dbReference type="EMBL" id="LT934115">
    <property type="protein sequence ID" value="VAH58558.1"/>
    <property type="molecule type" value="Genomic_DNA"/>
</dbReference>
<dbReference type="AlphaFoldDB" id="A0A9R0RDR4"/>
<sequence>MSGGTAPRVVEDFLGVVQLLSDGSVVRGDEAVLRSNEPLPDVPGVQWKDVLYHAAHGLSVRVYRPASSSDVLRDRVLGYGARLKDMGKAVEVVQFEGEQHGFSVRQPFGEAADELLRVIKRFVYSGN</sequence>
<organism evidence="1 2">
    <name type="scientific">Triticum turgidum subsp. durum</name>
    <name type="common">Durum wheat</name>
    <name type="synonym">Triticum durum</name>
    <dbReference type="NCBI Taxonomy" id="4567"/>
    <lineage>
        <taxon>Eukaryota</taxon>
        <taxon>Viridiplantae</taxon>
        <taxon>Streptophyta</taxon>
        <taxon>Embryophyta</taxon>
        <taxon>Tracheophyta</taxon>
        <taxon>Spermatophyta</taxon>
        <taxon>Magnoliopsida</taxon>
        <taxon>Liliopsida</taxon>
        <taxon>Poales</taxon>
        <taxon>Poaceae</taxon>
        <taxon>BOP clade</taxon>
        <taxon>Pooideae</taxon>
        <taxon>Triticodae</taxon>
        <taxon>Triticeae</taxon>
        <taxon>Triticinae</taxon>
        <taxon>Triticum</taxon>
    </lineage>
</organism>
<dbReference type="Gene3D" id="3.40.50.1820">
    <property type="entry name" value="alpha/beta hydrolase"/>
    <property type="match status" value="1"/>
</dbReference>
<keyword evidence="2" id="KW-1185">Reference proteome</keyword>
<reference evidence="1 2" key="1">
    <citation type="submission" date="2017-09" db="EMBL/GenBank/DDBJ databases">
        <authorList>
            <consortium name="International Durum Wheat Genome Sequencing Consortium (IDWGSC)"/>
            <person name="Milanesi L."/>
        </authorList>
    </citation>
    <scope>NUCLEOTIDE SEQUENCE [LARGE SCALE GENOMIC DNA]</scope>
    <source>
        <strain evidence="2">cv. Svevo</strain>
    </source>
</reference>
<evidence type="ECO:0000313" key="1">
    <source>
        <dbReference type="EMBL" id="VAH58558.1"/>
    </source>
</evidence>
<protein>
    <recommendedName>
        <fullName evidence="3">Alpha/beta hydrolase fold-3 domain-containing protein</fullName>
    </recommendedName>
</protein>
<name>A0A9R0RDR4_TRITD</name>
<dbReference type="OMA" id="PPPAXLP"/>
<dbReference type="SUPFAM" id="SSF53474">
    <property type="entry name" value="alpha/beta-Hydrolases"/>
    <property type="match status" value="1"/>
</dbReference>